<dbReference type="PROSITE" id="PS50103">
    <property type="entry name" value="ZF_C3H1"/>
    <property type="match status" value="1"/>
</dbReference>
<keyword evidence="1" id="KW-0862">Zinc</keyword>
<gene>
    <name evidence="4" type="ORF">M011DRAFT_165202</name>
</gene>
<dbReference type="GO" id="GO:0008270">
    <property type="term" value="F:zinc ion binding"/>
    <property type="evidence" value="ECO:0007669"/>
    <property type="project" value="UniProtKB-KW"/>
</dbReference>
<feature type="region of interest" description="Disordered" evidence="2">
    <location>
        <begin position="181"/>
        <end position="204"/>
    </location>
</feature>
<evidence type="ECO:0000313" key="4">
    <source>
        <dbReference type="EMBL" id="KAF2744725.1"/>
    </source>
</evidence>
<feature type="compositionally biased region" description="Low complexity" evidence="2">
    <location>
        <begin position="66"/>
        <end position="87"/>
    </location>
</feature>
<keyword evidence="1" id="KW-0863">Zinc-finger</keyword>
<dbReference type="Proteomes" id="UP000799440">
    <property type="component" value="Unassembled WGS sequence"/>
</dbReference>
<evidence type="ECO:0000259" key="3">
    <source>
        <dbReference type="PROSITE" id="PS50103"/>
    </source>
</evidence>
<evidence type="ECO:0000256" key="2">
    <source>
        <dbReference type="SAM" id="MobiDB-lite"/>
    </source>
</evidence>
<sequence>MASKTPIPIALPEDERFYIVRPDQSMVPLVPIDRTYAVEGVPAKLSHEQLSTEHWKFVAHATKSTAAATSDLQTSSSATSASPPTLQYEPAPVSKPGHYGQPYTPSTEQQVATRSFAAASLSQAGLPRQVDPHQPTPQYATPSIVPRTSPPGAYRAPDHDVRIEQASMNRAQPTLAAAIPPVAAPDRESPSWRTNSTHVDGVRSPPVMSAVTKAYSIAAIRFNPRGIPVDHSKKEYCIHWIRTGECDYMPQGCRFKHEMPTLDYLRRTYNIREIPRWHREHHPLMKKTWLQERVANQGSDRADKARDSHQGFEENFCWGYEPLMARDF</sequence>
<reference evidence="4" key="1">
    <citation type="journal article" date="2020" name="Stud. Mycol.">
        <title>101 Dothideomycetes genomes: a test case for predicting lifestyles and emergence of pathogens.</title>
        <authorList>
            <person name="Haridas S."/>
            <person name="Albert R."/>
            <person name="Binder M."/>
            <person name="Bloem J."/>
            <person name="Labutti K."/>
            <person name="Salamov A."/>
            <person name="Andreopoulos B."/>
            <person name="Baker S."/>
            <person name="Barry K."/>
            <person name="Bills G."/>
            <person name="Bluhm B."/>
            <person name="Cannon C."/>
            <person name="Castanera R."/>
            <person name="Culley D."/>
            <person name="Daum C."/>
            <person name="Ezra D."/>
            <person name="Gonzalez J."/>
            <person name="Henrissat B."/>
            <person name="Kuo A."/>
            <person name="Liang C."/>
            <person name="Lipzen A."/>
            <person name="Lutzoni F."/>
            <person name="Magnuson J."/>
            <person name="Mondo S."/>
            <person name="Nolan M."/>
            <person name="Ohm R."/>
            <person name="Pangilinan J."/>
            <person name="Park H.-J."/>
            <person name="Ramirez L."/>
            <person name="Alfaro M."/>
            <person name="Sun H."/>
            <person name="Tritt A."/>
            <person name="Yoshinaga Y."/>
            <person name="Zwiers L.-H."/>
            <person name="Turgeon B."/>
            <person name="Goodwin S."/>
            <person name="Spatafora J."/>
            <person name="Crous P."/>
            <person name="Grigoriev I."/>
        </authorList>
    </citation>
    <scope>NUCLEOTIDE SEQUENCE</scope>
    <source>
        <strain evidence="4">CBS 119925</strain>
    </source>
</reference>
<dbReference type="AlphaFoldDB" id="A0A6A6V2M5"/>
<organism evidence="4 5">
    <name type="scientific">Sporormia fimetaria CBS 119925</name>
    <dbReference type="NCBI Taxonomy" id="1340428"/>
    <lineage>
        <taxon>Eukaryota</taxon>
        <taxon>Fungi</taxon>
        <taxon>Dikarya</taxon>
        <taxon>Ascomycota</taxon>
        <taxon>Pezizomycotina</taxon>
        <taxon>Dothideomycetes</taxon>
        <taxon>Pleosporomycetidae</taxon>
        <taxon>Pleosporales</taxon>
        <taxon>Sporormiaceae</taxon>
        <taxon>Sporormia</taxon>
    </lineage>
</organism>
<feature type="domain" description="C3H1-type" evidence="3">
    <location>
        <begin position="232"/>
        <end position="260"/>
    </location>
</feature>
<dbReference type="EMBL" id="MU006587">
    <property type="protein sequence ID" value="KAF2744725.1"/>
    <property type="molecule type" value="Genomic_DNA"/>
</dbReference>
<evidence type="ECO:0000256" key="1">
    <source>
        <dbReference type="PROSITE-ProRule" id="PRU00723"/>
    </source>
</evidence>
<keyword evidence="5" id="KW-1185">Reference proteome</keyword>
<dbReference type="InterPro" id="IPR000571">
    <property type="entry name" value="Znf_CCCH"/>
</dbReference>
<feature type="zinc finger region" description="C3H1-type" evidence="1">
    <location>
        <begin position="232"/>
        <end position="260"/>
    </location>
</feature>
<feature type="region of interest" description="Disordered" evidence="2">
    <location>
        <begin position="66"/>
        <end position="157"/>
    </location>
</feature>
<name>A0A6A6V2M5_9PLEO</name>
<evidence type="ECO:0000313" key="5">
    <source>
        <dbReference type="Proteomes" id="UP000799440"/>
    </source>
</evidence>
<proteinExistence type="predicted"/>
<dbReference type="OrthoDB" id="5355510at2759"/>
<keyword evidence="1" id="KW-0479">Metal-binding</keyword>
<feature type="compositionally biased region" description="Polar residues" evidence="2">
    <location>
        <begin position="103"/>
        <end position="113"/>
    </location>
</feature>
<accession>A0A6A6V2M5</accession>
<protein>
    <recommendedName>
        <fullName evidence="3">C3H1-type domain-containing protein</fullName>
    </recommendedName>
</protein>